<feature type="region of interest" description="Disordered" evidence="1">
    <location>
        <begin position="33"/>
        <end position="63"/>
    </location>
</feature>
<dbReference type="Proteomes" id="UP001231189">
    <property type="component" value="Unassembled WGS sequence"/>
</dbReference>
<proteinExistence type="predicted"/>
<evidence type="ECO:0000256" key="1">
    <source>
        <dbReference type="SAM" id="MobiDB-lite"/>
    </source>
</evidence>
<evidence type="ECO:0000313" key="2">
    <source>
        <dbReference type="EMBL" id="KAK1664661.1"/>
    </source>
</evidence>
<feature type="compositionally biased region" description="Low complexity" evidence="1">
    <location>
        <begin position="100"/>
        <end position="132"/>
    </location>
</feature>
<comment type="caution">
    <text evidence="2">The sequence shown here is derived from an EMBL/GenBank/DDBJ whole genome shotgun (WGS) entry which is preliminary data.</text>
</comment>
<sequence length="147" mass="15332">MDGALAALAVLDRLHDVDLAFRGLVILGVELPPAPADGVGGEDGGRRRARAGAAAPPSLRPDDYLDDEQFNLILPQLGVNPGLAPGNFIVERELDTVVASSRAPASRTRTRTPTGGTSLSSRSASSSTSSATRSEEPTRRHHGTGLR</sequence>
<gene>
    <name evidence="2" type="ORF">QYE76_052820</name>
</gene>
<protein>
    <submittedName>
        <fullName evidence="2">Uncharacterized protein</fullName>
    </submittedName>
</protein>
<evidence type="ECO:0000313" key="3">
    <source>
        <dbReference type="Proteomes" id="UP001231189"/>
    </source>
</evidence>
<keyword evidence="3" id="KW-1185">Reference proteome</keyword>
<dbReference type="EMBL" id="JAUUTY010000003">
    <property type="protein sequence ID" value="KAK1664661.1"/>
    <property type="molecule type" value="Genomic_DNA"/>
</dbReference>
<feature type="region of interest" description="Disordered" evidence="1">
    <location>
        <begin position="99"/>
        <end position="147"/>
    </location>
</feature>
<organism evidence="2 3">
    <name type="scientific">Lolium multiflorum</name>
    <name type="common">Italian ryegrass</name>
    <name type="synonym">Lolium perenne subsp. multiflorum</name>
    <dbReference type="NCBI Taxonomy" id="4521"/>
    <lineage>
        <taxon>Eukaryota</taxon>
        <taxon>Viridiplantae</taxon>
        <taxon>Streptophyta</taxon>
        <taxon>Embryophyta</taxon>
        <taxon>Tracheophyta</taxon>
        <taxon>Spermatophyta</taxon>
        <taxon>Magnoliopsida</taxon>
        <taxon>Liliopsida</taxon>
        <taxon>Poales</taxon>
        <taxon>Poaceae</taxon>
        <taxon>BOP clade</taxon>
        <taxon>Pooideae</taxon>
        <taxon>Poodae</taxon>
        <taxon>Poeae</taxon>
        <taxon>Poeae Chloroplast Group 2 (Poeae type)</taxon>
        <taxon>Loliodinae</taxon>
        <taxon>Loliinae</taxon>
        <taxon>Lolium</taxon>
    </lineage>
</organism>
<accession>A0AAD8WJU4</accession>
<reference evidence="2" key="1">
    <citation type="submission" date="2023-07" db="EMBL/GenBank/DDBJ databases">
        <title>A chromosome-level genome assembly of Lolium multiflorum.</title>
        <authorList>
            <person name="Chen Y."/>
            <person name="Copetti D."/>
            <person name="Kolliker R."/>
            <person name="Studer B."/>
        </authorList>
    </citation>
    <scope>NUCLEOTIDE SEQUENCE</scope>
    <source>
        <strain evidence="2">02402/16</strain>
        <tissue evidence="2">Leaf</tissue>
    </source>
</reference>
<name>A0AAD8WJU4_LOLMU</name>
<dbReference type="AlphaFoldDB" id="A0AAD8WJU4"/>